<evidence type="ECO:0000256" key="10">
    <source>
        <dbReference type="SAM" id="Phobius"/>
    </source>
</evidence>
<dbReference type="SUPFAM" id="SSF116726">
    <property type="entry name" value="TrkA C-terminal domain-like"/>
    <property type="match status" value="1"/>
</dbReference>
<organism evidence="12 13">
    <name type="scientific">Parolsenella catena</name>
    <dbReference type="NCBI Taxonomy" id="2003188"/>
    <lineage>
        <taxon>Bacteria</taxon>
        <taxon>Bacillati</taxon>
        <taxon>Actinomycetota</taxon>
        <taxon>Coriobacteriia</taxon>
        <taxon>Coriobacteriales</taxon>
        <taxon>Atopobiaceae</taxon>
        <taxon>Parolsenella</taxon>
    </lineage>
</organism>
<dbReference type="Gene3D" id="3.30.70.1450">
    <property type="entry name" value="Regulator of K+ conductance, C-terminal domain"/>
    <property type="match status" value="1"/>
</dbReference>
<dbReference type="GO" id="GO:0005254">
    <property type="term" value="F:chloride channel activity"/>
    <property type="evidence" value="ECO:0007669"/>
    <property type="project" value="UniProtKB-KW"/>
</dbReference>
<keyword evidence="3 10" id="KW-0812">Transmembrane</keyword>
<dbReference type="Proteomes" id="UP000273154">
    <property type="component" value="Chromosome"/>
</dbReference>
<evidence type="ECO:0000259" key="11">
    <source>
        <dbReference type="PROSITE" id="PS51202"/>
    </source>
</evidence>
<dbReference type="PANTHER" id="PTHR43427">
    <property type="entry name" value="CHLORIDE CHANNEL PROTEIN CLC-E"/>
    <property type="match status" value="1"/>
</dbReference>
<feature type="transmembrane region" description="Helical" evidence="10">
    <location>
        <begin position="318"/>
        <end position="340"/>
    </location>
</feature>
<dbReference type="InterPro" id="IPR014743">
    <property type="entry name" value="Cl-channel_core"/>
</dbReference>
<dbReference type="PANTHER" id="PTHR43427:SF6">
    <property type="entry name" value="CHLORIDE CHANNEL PROTEIN CLC-E"/>
    <property type="match status" value="1"/>
</dbReference>
<feature type="transmembrane region" description="Helical" evidence="10">
    <location>
        <begin position="252"/>
        <end position="269"/>
    </location>
</feature>
<evidence type="ECO:0000256" key="8">
    <source>
        <dbReference type="ARBA" id="ARBA00023214"/>
    </source>
</evidence>
<feature type="transmembrane region" description="Helical" evidence="10">
    <location>
        <begin position="36"/>
        <end position="64"/>
    </location>
</feature>
<dbReference type="Pfam" id="PF02080">
    <property type="entry name" value="TrkA_C"/>
    <property type="match status" value="1"/>
</dbReference>
<evidence type="ECO:0000256" key="2">
    <source>
        <dbReference type="ARBA" id="ARBA00022448"/>
    </source>
</evidence>
<gene>
    <name evidence="12" type="primary">eriC</name>
    <name evidence="12" type="ORF">Pcatena_07850</name>
</gene>
<name>A0A3G9JXP3_9ACTN</name>
<dbReference type="AlphaFoldDB" id="A0A3G9JXP3"/>
<dbReference type="GO" id="GO:0006813">
    <property type="term" value="P:potassium ion transport"/>
    <property type="evidence" value="ECO:0007669"/>
    <property type="project" value="InterPro"/>
</dbReference>
<evidence type="ECO:0000256" key="9">
    <source>
        <dbReference type="ARBA" id="ARBA00023303"/>
    </source>
</evidence>
<keyword evidence="7" id="KW-0869">Chloride channel</keyword>
<dbReference type="InterPro" id="IPR001807">
    <property type="entry name" value="ClC"/>
</dbReference>
<dbReference type="GeneID" id="88848911"/>
<dbReference type="PRINTS" id="PR00762">
    <property type="entry name" value="CLCHANNEL"/>
</dbReference>
<evidence type="ECO:0000256" key="5">
    <source>
        <dbReference type="ARBA" id="ARBA00023065"/>
    </source>
</evidence>
<comment type="subcellular location">
    <subcellularLocation>
        <location evidence="1">Membrane</location>
        <topology evidence="1">Multi-pass membrane protein</topology>
    </subcellularLocation>
</comment>
<dbReference type="KEGG" id="pcat:Pcatena_07850"/>
<dbReference type="CDD" id="cd01031">
    <property type="entry name" value="EriC"/>
    <property type="match status" value="1"/>
</dbReference>
<reference evidence="13" key="1">
    <citation type="submission" date="2018-11" db="EMBL/GenBank/DDBJ databases">
        <title>Comparative genomics of Parolsenella catena and Libanicoccus massiliensis: Reclassification of Libanicoccus massiliensis as Parolsenella massiliensis comb. nov.</title>
        <authorList>
            <person name="Sakamoto M."/>
            <person name="Ikeyama N."/>
            <person name="Murakami T."/>
            <person name="Mori H."/>
            <person name="Yuki M."/>
            <person name="Ohkuma M."/>
        </authorList>
    </citation>
    <scope>NUCLEOTIDE SEQUENCE [LARGE SCALE GENOMIC DNA]</scope>
    <source>
        <strain evidence="13">JCM 31932</strain>
    </source>
</reference>
<feature type="domain" description="RCK C-terminal" evidence="11">
    <location>
        <begin position="419"/>
        <end position="501"/>
    </location>
</feature>
<dbReference type="InterPro" id="IPR050368">
    <property type="entry name" value="ClC-type_chloride_channel"/>
</dbReference>
<dbReference type="InterPro" id="IPR006037">
    <property type="entry name" value="RCK_C"/>
</dbReference>
<feature type="transmembrane region" description="Helical" evidence="10">
    <location>
        <begin position="141"/>
        <end position="166"/>
    </location>
</feature>
<dbReference type="GO" id="GO:0034707">
    <property type="term" value="C:chloride channel complex"/>
    <property type="evidence" value="ECO:0007669"/>
    <property type="project" value="UniProtKB-KW"/>
</dbReference>
<evidence type="ECO:0000313" key="13">
    <source>
        <dbReference type="Proteomes" id="UP000273154"/>
    </source>
</evidence>
<keyword evidence="2" id="KW-0813">Transport</keyword>
<dbReference type="EMBL" id="AP019367">
    <property type="protein sequence ID" value="BBH50198.1"/>
    <property type="molecule type" value="Genomic_DNA"/>
</dbReference>
<keyword evidence="13" id="KW-1185">Reference proteome</keyword>
<evidence type="ECO:0000256" key="1">
    <source>
        <dbReference type="ARBA" id="ARBA00004141"/>
    </source>
</evidence>
<evidence type="ECO:0000256" key="4">
    <source>
        <dbReference type="ARBA" id="ARBA00022989"/>
    </source>
</evidence>
<evidence type="ECO:0000256" key="7">
    <source>
        <dbReference type="ARBA" id="ARBA00023173"/>
    </source>
</evidence>
<evidence type="ECO:0000256" key="3">
    <source>
        <dbReference type="ARBA" id="ARBA00022692"/>
    </source>
</evidence>
<accession>A0A3G9JXP3</accession>
<evidence type="ECO:0000256" key="6">
    <source>
        <dbReference type="ARBA" id="ARBA00023136"/>
    </source>
</evidence>
<feature type="transmembrane region" description="Helical" evidence="10">
    <location>
        <begin position="352"/>
        <end position="374"/>
    </location>
</feature>
<proteinExistence type="predicted"/>
<keyword evidence="5" id="KW-0406">Ion transport</keyword>
<feature type="transmembrane region" description="Helical" evidence="10">
    <location>
        <begin position="214"/>
        <end position="232"/>
    </location>
</feature>
<keyword evidence="6 10" id="KW-0472">Membrane</keyword>
<protein>
    <submittedName>
        <fullName evidence="12">Chloride channel protein</fullName>
    </submittedName>
</protein>
<feature type="transmembrane region" description="Helical" evidence="10">
    <location>
        <begin position="7"/>
        <end position="24"/>
    </location>
</feature>
<dbReference type="GO" id="GO:0008324">
    <property type="term" value="F:monoatomic cation transmembrane transporter activity"/>
    <property type="evidence" value="ECO:0007669"/>
    <property type="project" value="InterPro"/>
</dbReference>
<evidence type="ECO:0000313" key="12">
    <source>
        <dbReference type="EMBL" id="BBH50198.1"/>
    </source>
</evidence>
<feature type="transmembrane region" description="Helical" evidence="10">
    <location>
        <begin position="289"/>
        <end position="312"/>
    </location>
</feature>
<sequence>MSLVWEGALVGLFAGALVTLYRLALTWGEHTLRQIIASFSASIANVALWGAALLIMAVVVAALVRWEPATSGSGIPQVDAEVMGAMEAPWHRVTAAKFVEGTLGALGGLSLGREGPSVQLGGMAGKGVSRMLGRGRGEERLLVTCGAGAGMAAAFHAPLTGVMFALEEIHKTFNAPLIISVMMSAVMSDYVTSQVLGLKPVISFTLSEVIPHEAYGLLLVFGLVMGAIGALHNIGMFELQNLLSKIRYRSPYLRYVIPFALAGLVALAAPDLMCGGDAILEMLMRPQGIGLVALTTILLGKYLFTGVCFGAGTPGGTLFPLVIMGALAGAIFGTAATRVLGMSSDFIMNFMVLGIAGMFAGAIRAPVTAVVLAFELTGSLEQLLSLAIVSIIAYVTANLMRVDAYYEHLLARQLGTSADEAHEHWGSHGRQLQSYVIEAGCSAADKLISQIEWPERTLVVSVRRCGRELVPNGDTKLLEGDRILVLLDEQEDGDNERVVRRICHGTFAPPEKLEK</sequence>
<keyword evidence="9" id="KW-0407">Ion channel</keyword>
<dbReference type="PROSITE" id="PS51202">
    <property type="entry name" value="RCK_C"/>
    <property type="match status" value="1"/>
</dbReference>
<dbReference type="SUPFAM" id="SSF81340">
    <property type="entry name" value="Clc chloride channel"/>
    <property type="match status" value="1"/>
</dbReference>
<feature type="transmembrane region" description="Helical" evidence="10">
    <location>
        <begin position="380"/>
        <end position="400"/>
    </location>
</feature>
<dbReference type="Pfam" id="PF00654">
    <property type="entry name" value="Voltage_CLC"/>
    <property type="match status" value="1"/>
</dbReference>
<dbReference type="RefSeq" id="WP_232619902.1">
    <property type="nucleotide sequence ID" value="NZ_AP019367.1"/>
</dbReference>
<dbReference type="Gene3D" id="1.10.3080.10">
    <property type="entry name" value="Clc chloride channel"/>
    <property type="match status" value="1"/>
</dbReference>
<dbReference type="InterPro" id="IPR036721">
    <property type="entry name" value="RCK_C_sf"/>
</dbReference>
<keyword evidence="4 10" id="KW-1133">Transmembrane helix</keyword>
<keyword evidence="8" id="KW-0868">Chloride</keyword>